<accession>A0A150QQZ8</accession>
<organism evidence="2 3">
    <name type="scientific">Sorangium cellulosum</name>
    <name type="common">Polyangium cellulosum</name>
    <dbReference type="NCBI Taxonomy" id="56"/>
    <lineage>
        <taxon>Bacteria</taxon>
        <taxon>Pseudomonadati</taxon>
        <taxon>Myxococcota</taxon>
        <taxon>Polyangia</taxon>
        <taxon>Polyangiales</taxon>
        <taxon>Polyangiaceae</taxon>
        <taxon>Sorangium</taxon>
    </lineage>
</organism>
<dbReference type="Proteomes" id="UP000075260">
    <property type="component" value="Unassembled WGS sequence"/>
</dbReference>
<proteinExistence type="predicted"/>
<evidence type="ECO:0000256" key="1">
    <source>
        <dbReference type="SAM" id="MobiDB-lite"/>
    </source>
</evidence>
<evidence type="ECO:0000313" key="3">
    <source>
        <dbReference type="Proteomes" id="UP000075260"/>
    </source>
</evidence>
<sequence>MMRGRRAARNDRTRPSDGATCTAVAPGRPRSISVSPAGSVIPALPVQAPLHVDPSESAF</sequence>
<dbReference type="EMBL" id="JEMA01000400">
    <property type="protein sequence ID" value="KYF70421.1"/>
    <property type="molecule type" value="Genomic_DNA"/>
</dbReference>
<gene>
    <name evidence="2" type="ORF">BE15_16150</name>
</gene>
<feature type="region of interest" description="Disordered" evidence="1">
    <location>
        <begin position="1"/>
        <end position="31"/>
    </location>
</feature>
<evidence type="ECO:0000313" key="2">
    <source>
        <dbReference type="EMBL" id="KYF70421.1"/>
    </source>
</evidence>
<reference evidence="2 3" key="1">
    <citation type="submission" date="2014-02" db="EMBL/GenBank/DDBJ databases">
        <title>The small core and large imbalanced accessory genome model reveals a collaborative survival strategy of Sorangium cellulosum strains in nature.</title>
        <authorList>
            <person name="Han K."/>
            <person name="Peng R."/>
            <person name="Blom J."/>
            <person name="Li Y.-Z."/>
        </authorList>
    </citation>
    <scope>NUCLEOTIDE SEQUENCE [LARGE SCALE GENOMIC DNA]</scope>
    <source>
        <strain evidence="2 3">So0008-312</strain>
    </source>
</reference>
<protein>
    <submittedName>
        <fullName evidence="2">Uncharacterized protein</fullName>
    </submittedName>
</protein>
<comment type="caution">
    <text evidence="2">The sequence shown here is derived from an EMBL/GenBank/DDBJ whole genome shotgun (WGS) entry which is preliminary data.</text>
</comment>
<name>A0A150QQZ8_SORCE</name>
<dbReference type="AlphaFoldDB" id="A0A150QQZ8"/>